<reference evidence="3" key="2">
    <citation type="journal article" date="2015" name="Gigascience">
        <title>Reconstructing a comprehensive transcriptome assembly of a white-pupal translocated strain of the pest fruit fly Bactrocera cucurbitae.</title>
        <authorList>
            <person name="Sim S.B."/>
            <person name="Calla B."/>
            <person name="Hall B."/>
            <person name="DeRego T."/>
            <person name="Geib S.M."/>
        </authorList>
    </citation>
    <scope>NUCLEOTIDE SEQUENCE</scope>
</reference>
<sequence>MLCGATYLVLFSTMCVISLARPSQLDDIFVGYLKNVNLYSPEKQSQIVKRRVYEDNQDGSLKKISLQSLIGDLEQNFLQSASNAGSLAHQTTESTESHLNASENHSVIKRKAESEKPASVELINASDENTSNKAPGSTRIQVEHISVQPHFGNFPIVPAFQLQHTKLISATFKDTDSKPTQITITKTNIQATPAQEKLEAINDHAEVNKRTEANGEIKDEIEKNNNSKQPANEKPENLSPSSTKSPASDLKQTEAELKANVAEIEAEPVILSARV</sequence>
<feature type="chain" id="PRO_5001994629" evidence="2">
    <location>
        <begin position="21"/>
        <end position="275"/>
    </location>
</feature>
<keyword evidence="3" id="KW-0378">Hydrolase</keyword>
<evidence type="ECO:0000256" key="1">
    <source>
        <dbReference type="SAM" id="MobiDB-lite"/>
    </source>
</evidence>
<organism evidence="3">
    <name type="scientific">Zeugodacus cucurbitae</name>
    <name type="common">Melon fruit fly</name>
    <name type="synonym">Bactrocera cucurbitae</name>
    <dbReference type="NCBI Taxonomy" id="28588"/>
    <lineage>
        <taxon>Eukaryota</taxon>
        <taxon>Metazoa</taxon>
        <taxon>Ecdysozoa</taxon>
        <taxon>Arthropoda</taxon>
        <taxon>Hexapoda</taxon>
        <taxon>Insecta</taxon>
        <taxon>Pterygota</taxon>
        <taxon>Neoptera</taxon>
        <taxon>Endopterygota</taxon>
        <taxon>Diptera</taxon>
        <taxon>Brachycera</taxon>
        <taxon>Muscomorpha</taxon>
        <taxon>Tephritoidea</taxon>
        <taxon>Tephritidae</taxon>
        <taxon>Zeugodacus</taxon>
        <taxon>Zeugodacus</taxon>
    </lineage>
</organism>
<proteinExistence type="predicted"/>
<keyword evidence="2" id="KW-0732">Signal</keyword>
<keyword evidence="3" id="KW-0347">Helicase</keyword>
<gene>
    <name evidence="3" type="primary">mog-4_1</name>
    <name evidence="3" type="ORF">g.8318</name>
</gene>
<reference evidence="3" key="1">
    <citation type="submission" date="2014-11" db="EMBL/GenBank/DDBJ databases">
        <authorList>
            <person name="Geib S."/>
        </authorList>
    </citation>
    <scope>NUCLEOTIDE SEQUENCE</scope>
</reference>
<keyword evidence="3" id="KW-0067">ATP-binding</keyword>
<name>A0A0A1XBZ6_ZEUCU</name>
<dbReference type="AlphaFoldDB" id="A0A0A1XBZ6"/>
<protein>
    <submittedName>
        <fullName evidence="3">Probable pre-mRNA-splicing factor ATP-dependent RNA helicase mog-4</fullName>
    </submittedName>
</protein>
<accession>A0A0A1XBZ6</accession>
<feature type="region of interest" description="Disordered" evidence="1">
    <location>
        <begin position="208"/>
        <end position="254"/>
    </location>
</feature>
<dbReference type="GO" id="GO:0004386">
    <property type="term" value="F:helicase activity"/>
    <property type="evidence" value="ECO:0007669"/>
    <property type="project" value="UniProtKB-KW"/>
</dbReference>
<evidence type="ECO:0000313" key="3">
    <source>
        <dbReference type="EMBL" id="JAD07983.1"/>
    </source>
</evidence>
<dbReference type="OrthoDB" id="8063538at2759"/>
<dbReference type="EMBL" id="GBXI01006309">
    <property type="protein sequence ID" value="JAD07983.1"/>
    <property type="molecule type" value="Transcribed_RNA"/>
</dbReference>
<keyword evidence="3" id="KW-0547">Nucleotide-binding</keyword>
<feature type="compositionally biased region" description="Basic and acidic residues" evidence="1">
    <location>
        <begin position="208"/>
        <end position="236"/>
    </location>
</feature>
<evidence type="ECO:0000256" key="2">
    <source>
        <dbReference type="SAM" id="SignalP"/>
    </source>
</evidence>
<feature type="signal peptide" evidence="2">
    <location>
        <begin position="1"/>
        <end position="20"/>
    </location>
</feature>
<feature type="region of interest" description="Disordered" evidence="1">
    <location>
        <begin position="84"/>
        <end position="103"/>
    </location>
</feature>